<evidence type="ECO:0000259" key="3">
    <source>
        <dbReference type="Pfam" id="PF10058"/>
    </source>
</evidence>
<dbReference type="Pfam" id="PF10058">
    <property type="entry name" value="Zn_ribbon_10"/>
    <property type="match status" value="1"/>
</dbReference>
<feature type="compositionally biased region" description="Basic and acidic residues" evidence="2">
    <location>
        <begin position="356"/>
        <end position="366"/>
    </location>
</feature>
<comment type="caution">
    <text evidence="4">The sequence shown here is derived from an EMBL/GenBank/DDBJ whole genome shotgun (WGS) entry which is preliminary data.</text>
</comment>
<dbReference type="GO" id="GO:1903373">
    <property type="term" value="P:positive regulation of endoplasmic reticulum tubular network organization"/>
    <property type="evidence" value="ECO:0007669"/>
    <property type="project" value="UniProtKB-UniRule"/>
</dbReference>
<feature type="region of interest" description="Disordered" evidence="2">
    <location>
        <begin position="156"/>
        <end position="239"/>
    </location>
</feature>
<proteinExistence type="inferred from homology"/>
<feature type="compositionally biased region" description="Basic residues" evidence="2">
    <location>
        <begin position="388"/>
        <end position="399"/>
    </location>
</feature>
<comment type="subcellular location">
    <subcellularLocation>
        <location evidence="1">Endoplasmic reticulum membrane</location>
        <topology evidence="1">Multi-pass membrane protein</topology>
    </subcellularLocation>
</comment>
<feature type="transmembrane region" description="Helical" evidence="1">
    <location>
        <begin position="49"/>
        <end position="70"/>
    </location>
</feature>
<comment type="similarity">
    <text evidence="1">Belongs to the lunapark family.</text>
</comment>
<dbReference type="GO" id="GO:0008270">
    <property type="term" value="F:zinc ion binding"/>
    <property type="evidence" value="ECO:0007669"/>
    <property type="project" value="UniProtKB-KW"/>
</dbReference>
<comment type="domain">
    <text evidence="1">The C4-type zinc finger motif is necessary both for its ER three-way tubular junction localization and formation.</text>
</comment>
<dbReference type="OrthoDB" id="1725934at2759"/>
<keyword evidence="1" id="KW-0479">Metal-binding</keyword>
<evidence type="ECO:0000256" key="2">
    <source>
        <dbReference type="SAM" id="MobiDB-lite"/>
    </source>
</evidence>
<organism evidence="4 5">
    <name type="scientific">Cudoniella acicularis</name>
    <dbReference type="NCBI Taxonomy" id="354080"/>
    <lineage>
        <taxon>Eukaryota</taxon>
        <taxon>Fungi</taxon>
        <taxon>Dikarya</taxon>
        <taxon>Ascomycota</taxon>
        <taxon>Pezizomycotina</taxon>
        <taxon>Leotiomycetes</taxon>
        <taxon>Helotiales</taxon>
        <taxon>Tricladiaceae</taxon>
        <taxon>Cudoniella</taxon>
    </lineage>
</organism>
<name>A0A8H4W8P3_9HELO</name>
<comment type="function">
    <text evidence="1">Plays a role in determining ER morphology.</text>
</comment>
<reference evidence="4 5" key="1">
    <citation type="submission" date="2020-03" db="EMBL/GenBank/DDBJ databases">
        <title>Draft Genome Sequence of Cudoniella acicularis.</title>
        <authorList>
            <person name="Buettner E."/>
            <person name="Kellner H."/>
        </authorList>
    </citation>
    <scope>NUCLEOTIDE SEQUENCE [LARGE SCALE GENOMIC DNA]</scope>
    <source>
        <strain evidence="4 5">DSM 108380</strain>
    </source>
</reference>
<dbReference type="PANTHER" id="PTHR22166">
    <property type="entry name" value="ENDOPLASMIC RETICULUM JUNCTION FORMATION PROTEIN LUNAPARK"/>
    <property type="match status" value="1"/>
</dbReference>
<keyword evidence="1" id="KW-0472">Membrane</keyword>
<protein>
    <recommendedName>
        <fullName evidence="1">Endoplasmic reticulum junction formation protein lunapark</fullName>
    </recommendedName>
</protein>
<sequence length="399" mass="43948">MVSLWPWKGDDTSPASFEKALSALATKISKSQTQLDALRQRGRRLKALWTLYASFAYLLCFIILFLVVGWKNWSATEYTTVSGSPLLYVHFKIKKQAILLTHSSIYLIRKGITAYYTFRVDTVTQRLEDQQAERTKTIDKLKAATKYDSTQELLEKYGGAPPASKPKKQKAPSKSPKAVQDQVQRVGTGPPPPTANISRSGQNQVPVPSQPSTPQQASNRVPPHLISSSPITPPQPVGPPEFAPNAFPASPQYANSGELAAEGHWYDRVLDLLLGEDETSPKNRVALICQNCRLVNGQAPPGTKSLAELGKWRCFGCGAWNGEEDEAAKVVQEIKERIEQDQPSSGNENVSDDPVIVDRDVIKQEDVDSAASDVVGNSEEDTIEVRPKKGRPKSNKKRS</sequence>
<feature type="domain" description="Lunapark zinc ribbon" evidence="3">
    <location>
        <begin position="265"/>
        <end position="321"/>
    </location>
</feature>
<dbReference type="GO" id="GO:0098826">
    <property type="term" value="C:endoplasmic reticulum tubular network membrane"/>
    <property type="evidence" value="ECO:0007669"/>
    <property type="project" value="UniProtKB-UniRule"/>
</dbReference>
<keyword evidence="1" id="KW-0862">Zinc</keyword>
<dbReference type="Proteomes" id="UP000566819">
    <property type="component" value="Unassembled WGS sequence"/>
</dbReference>
<keyword evidence="1" id="KW-0256">Endoplasmic reticulum</keyword>
<keyword evidence="1" id="KW-0863">Zinc-finger</keyword>
<comment type="caution">
    <text evidence="1">Lacks conserved residue(s) required for the propagation of feature annotation.</text>
</comment>
<keyword evidence="1" id="KW-0812">Transmembrane</keyword>
<feature type="compositionally biased region" description="Low complexity" evidence="2">
    <location>
        <begin position="204"/>
        <end position="216"/>
    </location>
</feature>
<evidence type="ECO:0000256" key="1">
    <source>
        <dbReference type="RuleBase" id="RU367073"/>
    </source>
</evidence>
<evidence type="ECO:0000313" key="4">
    <source>
        <dbReference type="EMBL" id="KAF4634964.1"/>
    </source>
</evidence>
<gene>
    <name evidence="4" type="ORF">G7Y89_g3140</name>
</gene>
<dbReference type="PANTHER" id="PTHR22166:SF12">
    <property type="entry name" value="ENDOPLASMIC RETICULUM JUNCTION FORMATION PROTEIN LUNAPARK"/>
    <property type="match status" value="1"/>
</dbReference>
<dbReference type="InterPro" id="IPR040115">
    <property type="entry name" value="Lnp"/>
</dbReference>
<keyword evidence="1" id="KW-1133">Transmembrane helix</keyword>
<accession>A0A8H4W8P3</accession>
<dbReference type="InterPro" id="IPR019273">
    <property type="entry name" value="Lunapark_Znf"/>
</dbReference>
<feature type="region of interest" description="Disordered" evidence="2">
    <location>
        <begin position="337"/>
        <end position="399"/>
    </location>
</feature>
<dbReference type="EMBL" id="JAAMPI010000149">
    <property type="protein sequence ID" value="KAF4634964.1"/>
    <property type="molecule type" value="Genomic_DNA"/>
</dbReference>
<dbReference type="GO" id="GO:0071788">
    <property type="term" value="P:endoplasmic reticulum tubular network maintenance"/>
    <property type="evidence" value="ECO:0007669"/>
    <property type="project" value="UniProtKB-UniRule"/>
</dbReference>
<dbReference type="AlphaFoldDB" id="A0A8H4W8P3"/>
<keyword evidence="5" id="KW-1185">Reference proteome</keyword>
<evidence type="ECO:0000313" key="5">
    <source>
        <dbReference type="Proteomes" id="UP000566819"/>
    </source>
</evidence>